<evidence type="ECO:0000313" key="11">
    <source>
        <dbReference type="Proteomes" id="UP000265618"/>
    </source>
</evidence>
<reference evidence="10 11" key="1">
    <citation type="journal article" date="2018" name="PLoS ONE">
        <title>The draft genome of Kipferlia bialata reveals reductive genome evolution in fornicate parasites.</title>
        <authorList>
            <person name="Tanifuji G."/>
            <person name="Takabayashi S."/>
            <person name="Kume K."/>
            <person name="Takagi M."/>
            <person name="Nakayama T."/>
            <person name="Kamikawa R."/>
            <person name="Inagaki Y."/>
            <person name="Hashimoto T."/>
        </authorList>
    </citation>
    <scope>NUCLEOTIDE SEQUENCE [LARGE SCALE GENOMIC DNA]</scope>
    <source>
        <strain evidence="10">NY0173</strain>
    </source>
</reference>
<evidence type="ECO:0000256" key="2">
    <source>
        <dbReference type="ARBA" id="ARBA00004922"/>
    </source>
</evidence>
<organism evidence="10 11">
    <name type="scientific">Kipferlia bialata</name>
    <dbReference type="NCBI Taxonomy" id="797122"/>
    <lineage>
        <taxon>Eukaryota</taxon>
        <taxon>Metamonada</taxon>
        <taxon>Carpediemonas-like organisms</taxon>
        <taxon>Kipferlia</taxon>
    </lineage>
</organism>
<evidence type="ECO:0000313" key="10">
    <source>
        <dbReference type="EMBL" id="GIQ85983.1"/>
    </source>
</evidence>
<keyword evidence="7" id="KW-1133">Transmembrane helix</keyword>
<evidence type="ECO:0000256" key="9">
    <source>
        <dbReference type="SAM" id="MobiDB-lite"/>
    </source>
</evidence>
<keyword evidence="5" id="KW-0812">Transmembrane</keyword>
<dbReference type="SUPFAM" id="SSF53756">
    <property type="entry name" value="UDP-Glycosyltransferase/glycogen phosphorylase"/>
    <property type="match status" value="2"/>
</dbReference>
<evidence type="ECO:0000256" key="4">
    <source>
        <dbReference type="ARBA" id="ARBA00022679"/>
    </source>
</evidence>
<keyword evidence="3" id="KW-0328">Glycosyltransferase</keyword>
<sequence length="556" mass="61280">MPYWAVLGDIGRAPRMTYHTLSLASKGYHVDFIGMKGSKPTSAILGHPLVTIHELEIPFSKPIKSKLLYPILAFLKVCFMFMMLTSRMVFGTEAGISHILVQTPPAIPTLPAAACAAVIKRAKLVIDWHNLGYTLMEKGGRPGIMTRLYQGMEKNFSSIGDAHLCVSENMSQWLKENFDIEASVHHDVPFRYEGEVSGSEDQETMLLKHKFLSSLRFACPAAVQGGRVELNLFTKAIAVDPRTGRPLPRPVAQWQQDRPLLVVAPCSYTPDEELVQFLEAAVRLDEHLVSLYGGGKDTEGETETETEGESDPVADTDVAVRKGKSKPAPRAPTPAPSPSVTPNAFQSVVFVFTGRGPLKAPFKAECKHLNKHVLSKRVRIHTAFLKADDYPRLLMCADLGLCLHSSSSQLDLPMKALDMFGAGIPTVAARYNTLYELVCEDKERPTPRGCSVNGITFDNGEELLDAFTQCVGTPDVVETETEDEAEAEAGPTPLSGRALLSSMSTNIHAFYSDEANQWSDRWTANVQPLFETEGAEEVEGEGERERQEEEEEEVIE</sequence>
<dbReference type="Proteomes" id="UP000265618">
    <property type="component" value="Unassembled WGS sequence"/>
</dbReference>
<evidence type="ECO:0000256" key="5">
    <source>
        <dbReference type="ARBA" id="ARBA00022692"/>
    </source>
</evidence>
<evidence type="ECO:0000256" key="7">
    <source>
        <dbReference type="ARBA" id="ARBA00022989"/>
    </source>
</evidence>
<dbReference type="GO" id="GO:0000030">
    <property type="term" value="F:mannosyltransferase activity"/>
    <property type="evidence" value="ECO:0007669"/>
    <property type="project" value="InterPro"/>
</dbReference>
<evidence type="ECO:0000256" key="6">
    <source>
        <dbReference type="ARBA" id="ARBA00022824"/>
    </source>
</evidence>
<feature type="region of interest" description="Disordered" evidence="9">
    <location>
        <begin position="292"/>
        <end position="340"/>
    </location>
</feature>
<dbReference type="InterPro" id="IPR026051">
    <property type="entry name" value="ALG1-like"/>
</dbReference>
<dbReference type="AlphaFoldDB" id="A0A9K3CZ22"/>
<keyword evidence="11" id="KW-1185">Reference proteome</keyword>
<dbReference type="OrthoDB" id="614844at2759"/>
<dbReference type="EMBL" id="BDIP01002246">
    <property type="protein sequence ID" value="GIQ85983.1"/>
    <property type="molecule type" value="Genomic_DNA"/>
</dbReference>
<comment type="pathway">
    <text evidence="2">Protein modification; protein glycosylation.</text>
</comment>
<dbReference type="PANTHER" id="PTHR13036">
    <property type="entry name" value="BETA1,4 MANNOSYLTRANSFERASE"/>
    <property type="match status" value="1"/>
</dbReference>
<gene>
    <name evidence="10" type="ORF">KIPB_007748</name>
</gene>
<dbReference type="PANTHER" id="PTHR13036:SF0">
    <property type="entry name" value="CHITOBIOSYLDIPHOSPHODOLICHOL BETA-MANNOSYLTRANSFERASE"/>
    <property type="match status" value="1"/>
</dbReference>
<feature type="compositionally biased region" description="Pro residues" evidence="9">
    <location>
        <begin position="329"/>
        <end position="339"/>
    </location>
</feature>
<keyword evidence="8" id="KW-0472">Membrane</keyword>
<dbReference type="GO" id="GO:0005789">
    <property type="term" value="C:endoplasmic reticulum membrane"/>
    <property type="evidence" value="ECO:0007669"/>
    <property type="project" value="UniProtKB-SubCell"/>
</dbReference>
<accession>A0A9K3CZ22</accession>
<evidence type="ECO:0000256" key="8">
    <source>
        <dbReference type="ARBA" id="ARBA00023136"/>
    </source>
</evidence>
<name>A0A9K3CZ22_9EUKA</name>
<keyword evidence="4" id="KW-0808">Transferase</keyword>
<proteinExistence type="predicted"/>
<feature type="region of interest" description="Disordered" evidence="9">
    <location>
        <begin position="522"/>
        <end position="556"/>
    </location>
</feature>
<evidence type="ECO:0000256" key="3">
    <source>
        <dbReference type="ARBA" id="ARBA00022676"/>
    </source>
</evidence>
<comment type="caution">
    <text evidence="10">The sequence shown here is derived from an EMBL/GenBank/DDBJ whole genome shotgun (WGS) entry which is preliminary data.</text>
</comment>
<dbReference type="Gene3D" id="3.40.50.2000">
    <property type="entry name" value="Glycogen Phosphorylase B"/>
    <property type="match status" value="1"/>
</dbReference>
<protein>
    <submittedName>
        <fullName evidence="10">Chitobiosyldiphosphodolichol beta-mannosyltransferase ALG1-like</fullName>
    </submittedName>
</protein>
<keyword evidence="6" id="KW-0256">Endoplasmic reticulum</keyword>
<evidence type="ECO:0000256" key="1">
    <source>
        <dbReference type="ARBA" id="ARBA00004389"/>
    </source>
</evidence>
<comment type="subcellular location">
    <subcellularLocation>
        <location evidence="1">Endoplasmic reticulum membrane</location>
        <topology evidence="1">Single-pass membrane protein</topology>
    </subcellularLocation>
</comment>
<feature type="compositionally biased region" description="Acidic residues" evidence="9">
    <location>
        <begin position="300"/>
        <end position="314"/>
    </location>
</feature>